<dbReference type="Proteomes" id="UP000677918">
    <property type="component" value="Unassembled WGS sequence"/>
</dbReference>
<proteinExistence type="predicted"/>
<dbReference type="RefSeq" id="WP_213414242.1">
    <property type="nucleotide sequence ID" value="NZ_BOVK01000092.1"/>
</dbReference>
<protein>
    <submittedName>
        <fullName evidence="2">Uncharacterized protein</fullName>
    </submittedName>
</protein>
<dbReference type="EMBL" id="BOVK01000092">
    <property type="protein sequence ID" value="GIQ71451.1"/>
    <property type="molecule type" value="Genomic_DNA"/>
</dbReference>
<sequence length="113" mass="12555">MKTINIVLGALLLIFGGLFFINDWQKVIGALFFAGGIFSISTDLILASNNQDDRNIKLRAGHTSYLISVVYIFIIVLLFQSGILNDPINGFALILLGVILAFPISMLYYRNEQ</sequence>
<feature type="transmembrane region" description="Helical" evidence="1">
    <location>
        <begin position="27"/>
        <end position="46"/>
    </location>
</feature>
<name>A0A8J4M4Z4_9BACL</name>
<keyword evidence="3" id="KW-1185">Reference proteome</keyword>
<organism evidence="2 3">
    <name type="scientific">Xylanibacillus composti</name>
    <dbReference type="NCBI Taxonomy" id="1572762"/>
    <lineage>
        <taxon>Bacteria</taxon>
        <taxon>Bacillati</taxon>
        <taxon>Bacillota</taxon>
        <taxon>Bacilli</taxon>
        <taxon>Bacillales</taxon>
        <taxon>Paenibacillaceae</taxon>
        <taxon>Xylanibacillus</taxon>
    </lineage>
</organism>
<evidence type="ECO:0000313" key="3">
    <source>
        <dbReference type="Proteomes" id="UP000677918"/>
    </source>
</evidence>
<feature type="transmembrane region" description="Helical" evidence="1">
    <location>
        <begin position="5"/>
        <end position="21"/>
    </location>
</feature>
<feature type="transmembrane region" description="Helical" evidence="1">
    <location>
        <begin position="66"/>
        <end position="84"/>
    </location>
</feature>
<keyword evidence="1" id="KW-0472">Membrane</keyword>
<feature type="transmembrane region" description="Helical" evidence="1">
    <location>
        <begin position="90"/>
        <end position="109"/>
    </location>
</feature>
<keyword evidence="1" id="KW-1133">Transmembrane helix</keyword>
<comment type="caution">
    <text evidence="2">The sequence shown here is derived from an EMBL/GenBank/DDBJ whole genome shotgun (WGS) entry which is preliminary data.</text>
</comment>
<accession>A0A8J4M4Z4</accession>
<evidence type="ECO:0000313" key="2">
    <source>
        <dbReference type="EMBL" id="GIQ71451.1"/>
    </source>
</evidence>
<gene>
    <name evidence="2" type="ORF">XYCOK13_42750</name>
</gene>
<evidence type="ECO:0000256" key="1">
    <source>
        <dbReference type="SAM" id="Phobius"/>
    </source>
</evidence>
<reference evidence="2" key="1">
    <citation type="submission" date="2021-04" db="EMBL/GenBank/DDBJ databases">
        <title>Draft genome sequence of Xylanibacillus composti strain K13.</title>
        <authorList>
            <person name="Uke A."/>
            <person name="Chhe C."/>
            <person name="Baramee S."/>
            <person name="Kosugi A."/>
        </authorList>
    </citation>
    <scope>NUCLEOTIDE SEQUENCE</scope>
    <source>
        <strain evidence="2">K13</strain>
    </source>
</reference>
<dbReference type="AlphaFoldDB" id="A0A8J4M4Z4"/>
<keyword evidence="1" id="KW-0812">Transmembrane</keyword>